<organism evidence="18 19">
    <name type="scientific">Stylophora pistillata</name>
    <name type="common">Smooth cauliflower coral</name>
    <dbReference type="NCBI Taxonomy" id="50429"/>
    <lineage>
        <taxon>Eukaryota</taxon>
        <taxon>Metazoa</taxon>
        <taxon>Cnidaria</taxon>
        <taxon>Anthozoa</taxon>
        <taxon>Hexacorallia</taxon>
        <taxon>Scleractinia</taxon>
        <taxon>Astrocoeniina</taxon>
        <taxon>Pocilloporidae</taxon>
        <taxon>Stylophora</taxon>
    </lineage>
</organism>
<evidence type="ECO:0000256" key="13">
    <source>
        <dbReference type="ARBA" id="ARBA00051722"/>
    </source>
</evidence>
<dbReference type="InterPro" id="IPR000387">
    <property type="entry name" value="Tyr_Pase_dom"/>
</dbReference>
<dbReference type="Proteomes" id="UP000225706">
    <property type="component" value="Unassembled WGS sequence"/>
</dbReference>
<dbReference type="GO" id="GO:0005886">
    <property type="term" value="C:plasma membrane"/>
    <property type="evidence" value="ECO:0007669"/>
    <property type="project" value="UniProtKB-SubCell"/>
</dbReference>
<feature type="compositionally biased region" description="Polar residues" evidence="15">
    <location>
        <begin position="214"/>
        <end position="224"/>
    </location>
</feature>
<dbReference type="InterPro" id="IPR020422">
    <property type="entry name" value="TYR_PHOSPHATASE_DUAL_dom"/>
</dbReference>
<keyword evidence="19" id="KW-1185">Reference proteome</keyword>
<dbReference type="GO" id="GO:0007165">
    <property type="term" value="P:signal transduction"/>
    <property type="evidence" value="ECO:0007669"/>
    <property type="project" value="TreeGrafter"/>
</dbReference>
<name>A0A2B4SW12_STYPI</name>
<dbReference type="SMART" id="SM00195">
    <property type="entry name" value="DSPc"/>
    <property type="match status" value="1"/>
</dbReference>
<dbReference type="EMBL" id="LSMT01000013">
    <property type="protein sequence ID" value="PFX33283.1"/>
    <property type="molecule type" value="Genomic_DNA"/>
</dbReference>
<evidence type="ECO:0000256" key="12">
    <source>
        <dbReference type="ARBA" id="ARBA00048336"/>
    </source>
</evidence>
<dbReference type="SMART" id="SM00404">
    <property type="entry name" value="PTPc_motif"/>
    <property type="match status" value="1"/>
</dbReference>
<dbReference type="PROSITE" id="PS00383">
    <property type="entry name" value="TYR_PHOSPHATASE_1"/>
    <property type="match status" value="1"/>
</dbReference>
<feature type="region of interest" description="Disordered" evidence="15">
    <location>
        <begin position="200"/>
        <end position="224"/>
    </location>
</feature>
<dbReference type="SUPFAM" id="SSF52799">
    <property type="entry name" value="(Phosphotyrosine protein) phosphatases II"/>
    <property type="match status" value="1"/>
</dbReference>
<proteinExistence type="inferred from homology"/>
<dbReference type="FunFam" id="3.90.190.10:FF:000052">
    <property type="entry name" value="Dual specificity phosphatase 15"/>
    <property type="match status" value="1"/>
</dbReference>
<comment type="caution">
    <text evidence="18">The sequence shown here is derived from an EMBL/GenBank/DDBJ whole genome shotgun (WGS) entry which is preliminary data.</text>
</comment>
<evidence type="ECO:0000256" key="15">
    <source>
        <dbReference type="SAM" id="MobiDB-lite"/>
    </source>
</evidence>
<dbReference type="InterPro" id="IPR000340">
    <property type="entry name" value="Dual-sp_phosphatase_cat-dom"/>
</dbReference>
<dbReference type="GO" id="GO:0005829">
    <property type="term" value="C:cytosol"/>
    <property type="evidence" value="ECO:0007669"/>
    <property type="project" value="TreeGrafter"/>
</dbReference>
<gene>
    <name evidence="18" type="primary">DUSP22</name>
    <name evidence="18" type="ORF">AWC38_SpisGene1823</name>
</gene>
<dbReference type="PRINTS" id="PR01908">
    <property type="entry name" value="ADSPHPHTASE"/>
</dbReference>
<evidence type="ECO:0000256" key="7">
    <source>
        <dbReference type="ARBA" id="ARBA00022801"/>
    </source>
</evidence>
<dbReference type="GO" id="GO:0004725">
    <property type="term" value="F:protein tyrosine phosphatase activity"/>
    <property type="evidence" value="ECO:0007669"/>
    <property type="project" value="UniProtKB-EC"/>
</dbReference>
<feature type="domain" description="Tyrosine specific protein phosphatases" evidence="17">
    <location>
        <begin position="65"/>
        <end position="122"/>
    </location>
</feature>
<dbReference type="Gene3D" id="3.90.190.10">
    <property type="entry name" value="Protein tyrosine phosphatase superfamily"/>
    <property type="match status" value="1"/>
</dbReference>
<dbReference type="PROSITE" id="PS50056">
    <property type="entry name" value="TYR_PHOSPHATASE_2"/>
    <property type="match status" value="1"/>
</dbReference>
<keyword evidence="5" id="KW-1003">Cell membrane</keyword>
<feature type="domain" description="Tyrosine-protein phosphatase" evidence="16">
    <location>
        <begin position="4"/>
        <end position="144"/>
    </location>
</feature>
<accession>A0A2B4SW12</accession>
<evidence type="ECO:0000256" key="5">
    <source>
        <dbReference type="ARBA" id="ARBA00022475"/>
    </source>
</evidence>
<dbReference type="AlphaFoldDB" id="A0A2B4SW12"/>
<comment type="similarity">
    <text evidence="2">Belongs to the protein-tyrosine phosphatase family. Non-receptor class dual specificity subfamily.</text>
</comment>
<dbReference type="GO" id="GO:0004722">
    <property type="term" value="F:protein serine/threonine phosphatase activity"/>
    <property type="evidence" value="ECO:0007669"/>
    <property type="project" value="UniProtKB-EC"/>
</dbReference>
<keyword evidence="6" id="KW-0519">Myristate</keyword>
<comment type="subcellular location">
    <subcellularLocation>
        <location evidence="1">Cell membrane</location>
        <topology evidence="1">Lipid-anchor</topology>
        <orientation evidence="1">Cytoplasmic side</orientation>
    </subcellularLocation>
</comment>
<dbReference type="PANTHER" id="PTHR45948">
    <property type="entry name" value="DUAL SPECIFICITY PROTEIN PHOSPHATASE DDB_G0269404-RELATED"/>
    <property type="match status" value="1"/>
</dbReference>
<dbReference type="PROSITE" id="PS50054">
    <property type="entry name" value="TYR_PHOSPHATASE_DUAL"/>
    <property type="match status" value="1"/>
</dbReference>
<evidence type="ECO:0000313" key="19">
    <source>
        <dbReference type="Proteomes" id="UP000225706"/>
    </source>
</evidence>
<dbReference type="InterPro" id="IPR029021">
    <property type="entry name" value="Prot-tyrosine_phosphatase-like"/>
</dbReference>
<evidence type="ECO:0000256" key="1">
    <source>
        <dbReference type="ARBA" id="ARBA00004342"/>
    </source>
</evidence>
<feature type="compositionally biased region" description="Acidic residues" evidence="15">
    <location>
        <begin position="204"/>
        <end position="213"/>
    </location>
</feature>
<dbReference type="PANTHER" id="PTHR45948:SF2">
    <property type="entry name" value="DUAL SPECIFICITY PROTEIN PHOSPHATASE"/>
    <property type="match status" value="1"/>
</dbReference>
<evidence type="ECO:0000256" key="9">
    <source>
        <dbReference type="ARBA" id="ARBA00023136"/>
    </source>
</evidence>
<evidence type="ECO:0000256" key="6">
    <source>
        <dbReference type="ARBA" id="ARBA00022707"/>
    </source>
</evidence>
<keyword evidence="9" id="KW-0472">Membrane</keyword>
<evidence type="ECO:0000256" key="2">
    <source>
        <dbReference type="ARBA" id="ARBA00008601"/>
    </source>
</evidence>
<sequence>MGNGMNKVLPGLYLGNIRDAKDKEQLAKNKITHVLSIHDSTQAQDENLIYKYFHAADSPDQEISVYFKESIDFIHNCRLNDGVCLVHCMAGVSRSTSLVAAYIMVVTQLDWREALEAIKCARSIANPNYGFKRQLQDFCNLQAPQERERLKREFPNSKFDDEKYLREIMANSMNNDDLEDRADDVMDALCRHTQRTKIQSYDKENEETIDSIGEETSPNTAVEN</sequence>
<dbReference type="InterPro" id="IPR016130">
    <property type="entry name" value="Tyr_Pase_AS"/>
</dbReference>
<keyword evidence="8" id="KW-0904">Protein phosphatase</keyword>
<evidence type="ECO:0000256" key="10">
    <source>
        <dbReference type="ARBA" id="ARBA00023288"/>
    </source>
</evidence>
<comment type="catalytic activity">
    <reaction evidence="13">
        <text>O-phospho-L-tyrosyl-[protein] + H2O = L-tyrosyl-[protein] + phosphate</text>
        <dbReference type="Rhea" id="RHEA:10684"/>
        <dbReference type="Rhea" id="RHEA-COMP:10136"/>
        <dbReference type="Rhea" id="RHEA-COMP:20101"/>
        <dbReference type="ChEBI" id="CHEBI:15377"/>
        <dbReference type="ChEBI" id="CHEBI:43474"/>
        <dbReference type="ChEBI" id="CHEBI:46858"/>
        <dbReference type="ChEBI" id="CHEBI:61978"/>
        <dbReference type="EC" id="3.1.3.48"/>
    </reaction>
</comment>
<dbReference type="STRING" id="50429.A0A2B4SW12"/>
<evidence type="ECO:0000259" key="16">
    <source>
        <dbReference type="PROSITE" id="PS50054"/>
    </source>
</evidence>
<protein>
    <recommendedName>
        <fullName evidence="14">Dual specificity protein phosphatase 15</fullName>
        <ecNumber evidence="4">3.1.3.16</ecNumber>
        <ecNumber evidence="3">3.1.3.48</ecNumber>
    </recommendedName>
</protein>
<keyword evidence="7" id="KW-0378">Hydrolase</keyword>
<evidence type="ECO:0000256" key="14">
    <source>
        <dbReference type="ARBA" id="ARBA00068799"/>
    </source>
</evidence>
<keyword evidence="10" id="KW-0449">Lipoprotein</keyword>
<comment type="catalytic activity">
    <reaction evidence="12">
        <text>O-phospho-L-threonyl-[protein] + H2O = L-threonyl-[protein] + phosphate</text>
        <dbReference type="Rhea" id="RHEA:47004"/>
        <dbReference type="Rhea" id="RHEA-COMP:11060"/>
        <dbReference type="Rhea" id="RHEA-COMP:11605"/>
        <dbReference type="ChEBI" id="CHEBI:15377"/>
        <dbReference type="ChEBI" id="CHEBI:30013"/>
        <dbReference type="ChEBI" id="CHEBI:43474"/>
        <dbReference type="ChEBI" id="CHEBI:61977"/>
        <dbReference type="EC" id="3.1.3.16"/>
    </reaction>
</comment>
<reference evidence="19" key="1">
    <citation type="journal article" date="2017" name="bioRxiv">
        <title>Comparative analysis of the genomes of Stylophora pistillata and Acropora digitifera provides evidence for extensive differences between species of corals.</title>
        <authorList>
            <person name="Voolstra C.R."/>
            <person name="Li Y."/>
            <person name="Liew Y.J."/>
            <person name="Baumgarten S."/>
            <person name="Zoccola D."/>
            <person name="Flot J.-F."/>
            <person name="Tambutte S."/>
            <person name="Allemand D."/>
            <person name="Aranda M."/>
        </authorList>
    </citation>
    <scope>NUCLEOTIDE SEQUENCE [LARGE SCALE GENOMIC DNA]</scope>
</reference>
<evidence type="ECO:0000256" key="8">
    <source>
        <dbReference type="ARBA" id="ARBA00022912"/>
    </source>
</evidence>
<comment type="catalytic activity">
    <reaction evidence="11">
        <text>O-phospho-L-seryl-[protein] + H2O = L-seryl-[protein] + phosphate</text>
        <dbReference type="Rhea" id="RHEA:20629"/>
        <dbReference type="Rhea" id="RHEA-COMP:9863"/>
        <dbReference type="Rhea" id="RHEA-COMP:11604"/>
        <dbReference type="ChEBI" id="CHEBI:15377"/>
        <dbReference type="ChEBI" id="CHEBI:29999"/>
        <dbReference type="ChEBI" id="CHEBI:43474"/>
        <dbReference type="ChEBI" id="CHEBI:83421"/>
        <dbReference type="EC" id="3.1.3.16"/>
    </reaction>
</comment>
<dbReference type="InterPro" id="IPR003595">
    <property type="entry name" value="Tyr_Pase_cat"/>
</dbReference>
<dbReference type="Pfam" id="PF00782">
    <property type="entry name" value="DSPc"/>
    <property type="match status" value="1"/>
</dbReference>
<dbReference type="EC" id="3.1.3.48" evidence="3"/>
<evidence type="ECO:0000256" key="4">
    <source>
        <dbReference type="ARBA" id="ARBA00013081"/>
    </source>
</evidence>
<evidence type="ECO:0000313" key="18">
    <source>
        <dbReference type="EMBL" id="PFX33283.1"/>
    </source>
</evidence>
<dbReference type="OrthoDB" id="9979246at2759"/>
<evidence type="ECO:0000259" key="17">
    <source>
        <dbReference type="PROSITE" id="PS50056"/>
    </source>
</evidence>
<dbReference type="EC" id="3.1.3.16" evidence="4"/>
<evidence type="ECO:0000256" key="3">
    <source>
        <dbReference type="ARBA" id="ARBA00013064"/>
    </source>
</evidence>
<evidence type="ECO:0000256" key="11">
    <source>
        <dbReference type="ARBA" id="ARBA00047761"/>
    </source>
</evidence>